<keyword evidence="2" id="KW-1185">Reference proteome</keyword>
<organism evidence="1 2">
    <name type="scientific">Sinosporangium album</name>
    <dbReference type="NCBI Taxonomy" id="504805"/>
    <lineage>
        <taxon>Bacteria</taxon>
        <taxon>Bacillati</taxon>
        <taxon>Actinomycetota</taxon>
        <taxon>Actinomycetes</taxon>
        <taxon>Streptosporangiales</taxon>
        <taxon>Streptosporangiaceae</taxon>
        <taxon>Sinosporangium</taxon>
    </lineage>
</organism>
<dbReference type="STRING" id="504805.SAMN05421505_1607"/>
<dbReference type="Proteomes" id="UP000198923">
    <property type="component" value="Unassembled WGS sequence"/>
</dbReference>
<dbReference type="AlphaFoldDB" id="A0A1G8L2G2"/>
<dbReference type="SUPFAM" id="SSF53795">
    <property type="entry name" value="PEP carboxykinase-like"/>
    <property type="match status" value="1"/>
</dbReference>
<gene>
    <name evidence="1" type="ORF">SAMN05421505_1607</name>
</gene>
<protein>
    <recommendedName>
        <fullName evidence="3">Hpr(Ser) kinase/phosphatase</fullName>
    </recommendedName>
</protein>
<reference evidence="1 2" key="1">
    <citation type="submission" date="2016-10" db="EMBL/GenBank/DDBJ databases">
        <authorList>
            <person name="de Groot N.N."/>
        </authorList>
    </citation>
    <scope>NUCLEOTIDE SEQUENCE [LARGE SCALE GENOMIC DNA]</scope>
    <source>
        <strain evidence="1 2">CPCC 201354</strain>
    </source>
</reference>
<accession>A0A1G8L2G2</accession>
<evidence type="ECO:0000313" key="1">
    <source>
        <dbReference type="EMBL" id="SDI49855.1"/>
    </source>
</evidence>
<evidence type="ECO:0008006" key="3">
    <source>
        <dbReference type="Google" id="ProtNLM"/>
    </source>
</evidence>
<dbReference type="RefSeq" id="WP_218126089.1">
    <property type="nucleotide sequence ID" value="NZ_FNCN01000060.1"/>
</dbReference>
<name>A0A1G8L2G2_9ACTN</name>
<evidence type="ECO:0000313" key="2">
    <source>
        <dbReference type="Proteomes" id="UP000198923"/>
    </source>
</evidence>
<sequence length="294" mass="30850">MNNTAIITSAQTLQTVTVRSGGRALIVAAADALISGWPQVAPHVPGASATVRACRPSRVSVNVPADLAEARRLINAHLHVLHLGYDTLAVHSVALYRPGSGAVVLLGGHGAGKTLTGTALGLRGWRWLSGDVTLLDIDRTGGAVVRGGTGAIIARRTALRRWFPGLAVPEAGPGLLDLYGWPAFVGAGTSPIVGRVAAAALIDVTGDLGGDVGDEVQLLEPHTAESVWWTGSGHLVDRVRAEPGALPLRALEGERELLRRARLVRTVARDLPMHLLRGSPHRIAEQVERLAGRT</sequence>
<proteinExistence type="predicted"/>
<dbReference type="EMBL" id="FNCN01000060">
    <property type="protein sequence ID" value="SDI49855.1"/>
    <property type="molecule type" value="Genomic_DNA"/>
</dbReference>